<evidence type="ECO:0000313" key="2">
    <source>
        <dbReference type="EMBL" id="KKK96608.1"/>
    </source>
</evidence>
<accession>A0A0F8ZS19</accession>
<protein>
    <recommendedName>
        <fullName evidence="1">YcaO domain-containing protein</fullName>
    </recommendedName>
</protein>
<gene>
    <name evidence="2" type="ORF">LCGC14_2661070</name>
</gene>
<dbReference type="Pfam" id="PF02624">
    <property type="entry name" value="YcaO"/>
    <property type="match status" value="1"/>
</dbReference>
<dbReference type="Gene3D" id="3.30.1330.230">
    <property type="match status" value="1"/>
</dbReference>
<feature type="domain" description="YcaO" evidence="1">
    <location>
        <begin position="71"/>
        <end position="411"/>
    </location>
</feature>
<organism evidence="2">
    <name type="scientific">marine sediment metagenome</name>
    <dbReference type="NCBI Taxonomy" id="412755"/>
    <lineage>
        <taxon>unclassified sequences</taxon>
        <taxon>metagenomes</taxon>
        <taxon>ecological metagenomes</taxon>
    </lineage>
</organism>
<dbReference type="PANTHER" id="PTHR37809">
    <property type="entry name" value="RIBOSOMAL PROTEIN S12 METHYLTHIOTRANSFERASE ACCESSORY FACTOR YCAO"/>
    <property type="match status" value="1"/>
</dbReference>
<dbReference type="PANTHER" id="PTHR37809:SF1">
    <property type="entry name" value="RIBOSOMAL PROTEIN S12 METHYLTHIOTRANSFERASE ACCESSORY FACTOR YCAO"/>
    <property type="match status" value="1"/>
</dbReference>
<dbReference type="AlphaFoldDB" id="A0A0F8ZS19"/>
<dbReference type="EMBL" id="LAZR01046405">
    <property type="protein sequence ID" value="KKK96608.1"/>
    <property type="molecule type" value="Genomic_DNA"/>
</dbReference>
<evidence type="ECO:0000259" key="1">
    <source>
        <dbReference type="PROSITE" id="PS51664"/>
    </source>
</evidence>
<dbReference type="InterPro" id="IPR003776">
    <property type="entry name" value="YcaO-like_dom"/>
</dbReference>
<dbReference type="PROSITE" id="PS51664">
    <property type="entry name" value="YCAO"/>
    <property type="match status" value="1"/>
</dbReference>
<dbReference type="NCBIfam" id="TIGR00702">
    <property type="entry name" value="YcaO-type kinase domain"/>
    <property type="match status" value="1"/>
</dbReference>
<reference evidence="2" key="1">
    <citation type="journal article" date="2015" name="Nature">
        <title>Complex archaea that bridge the gap between prokaryotes and eukaryotes.</title>
        <authorList>
            <person name="Spang A."/>
            <person name="Saw J.H."/>
            <person name="Jorgensen S.L."/>
            <person name="Zaremba-Niedzwiedzka K."/>
            <person name="Martijn J."/>
            <person name="Lind A.E."/>
            <person name="van Eijk R."/>
            <person name="Schleper C."/>
            <person name="Guy L."/>
            <person name="Ettema T.J."/>
        </authorList>
    </citation>
    <scope>NUCLEOTIDE SEQUENCE</scope>
</reference>
<comment type="caution">
    <text evidence="2">The sequence shown here is derived from an EMBL/GenBank/DDBJ whole genome shotgun (WGS) entry which is preliminary data.</text>
</comment>
<name>A0A0F8ZS19_9ZZZZ</name>
<proteinExistence type="predicted"/>
<sequence length="411" mass="45200">MDFGISGGTKKLLRDGLHRICTAQQTLDRILPIKHKFGVTRIANVTGLDRVGLPVVLAIRPNARSISVSQGKGSTLVLAKVSALMEAIEIWHAEHFDRPVFFARFDDLSEQHDFIDLTRLPEVRGRTRDSAERLHWVYAQELMSGRKVLVPVEMVQTDYTHPLFPGTGCFPSSTNGLASGNSELEATCHAICEVIERDALALWHHGSLDAQKSSQLDLNTVDDPICLEALRKFAEAGLECFVWNVTSDVAVATFMCVIFDRQSETDHLGLGSGTHPDRSVALQRALNEAAQTRLNYISGAREDLSFEEYSASGRAQKTTEFAVVLSGPMPLLKFCDVPSSFNIDLEGDLEFLKKRLWSAGIKEVAVVGLGREEFRISVVRVIVPGLEAPHDDEGYVAGARARRLSGEGTMG</sequence>